<keyword evidence="4" id="KW-1185">Reference proteome</keyword>
<feature type="transmembrane region" description="Helical" evidence="2">
    <location>
        <begin position="38"/>
        <end position="59"/>
    </location>
</feature>
<evidence type="ECO:0000313" key="4">
    <source>
        <dbReference type="Proteomes" id="UP000832011"/>
    </source>
</evidence>
<accession>A0ABY4E0D3</accession>
<sequence length="101" mass="11038">MNSNITAQPEVLQLCQEIIANASPDVSSAYVKGVTEGLSLGVMLMLACYLFLLISKFLIDFDSRPKRKRRIKQSNKTEQKQGDGRADESAPASASSEVHHG</sequence>
<evidence type="ECO:0000313" key="3">
    <source>
        <dbReference type="EMBL" id="UOO89242.1"/>
    </source>
</evidence>
<dbReference type="EMBL" id="CP091511">
    <property type="protein sequence ID" value="UOO89242.1"/>
    <property type="molecule type" value="Genomic_DNA"/>
</dbReference>
<name>A0ABY4E0D3_9NEIS</name>
<keyword evidence="2" id="KW-0472">Membrane</keyword>
<feature type="compositionally biased region" description="Basic and acidic residues" evidence="1">
    <location>
        <begin position="75"/>
        <end position="88"/>
    </location>
</feature>
<keyword evidence="2" id="KW-0812">Transmembrane</keyword>
<feature type="compositionally biased region" description="Low complexity" evidence="1">
    <location>
        <begin position="89"/>
        <end position="101"/>
    </location>
</feature>
<evidence type="ECO:0000256" key="1">
    <source>
        <dbReference type="SAM" id="MobiDB-lite"/>
    </source>
</evidence>
<evidence type="ECO:0000256" key="2">
    <source>
        <dbReference type="SAM" id="Phobius"/>
    </source>
</evidence>
<organism evidence="3 4">
    <name type="scientific">Vitreoscilla massiliensis</name>
    <dbReference type="NCBI Taxonomy" id="1689272"/>
    <lineage>
        <taxon>Bacteria</taxon>
        <taxon>Pseudomonadati</taxon>
        <taxon>Pseudomonadota</taxon>
        <taxon>Betaproteobacteria</taxon>
        <taxon>Neisseriales</taxon>
        <taxon>Neisseriaceae</taxon>
        <taxon>Vitreoscilla</taxon>
    </lineage>
</organism>
<dbReference type="RefSeq" id="WP_058356944.1">
    <property type="nucleotide sequence ID" value="NZ_CABKVG010000010.1"/>
</dbReference>
<gene>
    <name evidence="3" type="ORF">LVJ82_17645</name>
</gene>
<protein>
    <submittedName>
        <fullName evidence="3">Uncharacterized protein</fullName>
    </submittedName>
</protein>
<dbReference type="Proteomes" id="UP000832011">
    <property type="component" value="Chromosome"/>
</dbReference>
<feature type="region of interest" description="Disordered" evidence="1">
    <location>
        <begin position="66"/>
        <end position="101"/>
    </location>
</feature>
<keyword evidence="2" id="KW-1133">Transmembrane helix</keyword>
<reference evidence="3 4" key="1">
    <citation type="journal article" date="2022" name="Res Sq">
        <title>Evolution of multicellular longitudinally dividing oral cavity symbionts (Neisseriaceae).</title>
        <authorList>
            <person name="Nyongesa S."/>
            <person name="Weber P."/>
            <person name="Bernet E."/>
            <person name="Pullido F."/>
            <person name="Nieckarz M."/>
            <person name="Delaby M."/>
            <person name="Nieves C."/>
            <person name="Viehboeck T."/>
            <person name="Krause N."/>
            <person name="Rivera-Millot A."/>
            <person name="Nakamura A."/>
            <person name="Vischer N."/>
            <person name="VanNieuwenhze M."/>
            <person name="Brun Y."/>
            <person name="Cava F."/>
            <person name="Bulgheresi S."/>
            <person name="Veyrier F."/>
        </authorList>
    </citation>
    <scope>NUCLEOTIDE SEQUENCE [LARGE SCALE GENOMIC DNA]</scope>
    <source>
        <strain evidence="3 4">SN4</strain>
    </source>
</reference>
<proteinExistence type="predicted"/>